<dbReference type="EMBL" id="QFQP01000002">
    <property type="protein sequence ID" value="PZR17400.1"/>
    <property type="molecule type" value="Genomic_DNA"/>
</dbReference>
<dbReference type="InterPro" id="IPR013042">
    <property type="entry name" value="DUF1592"/>
</dbReference>
<evidence type="ECO:0000313" key="5">
    <source>
        <dbReference type="Proteomes" id="UP000249061"/>
    </source>
</evidence>
<evidence type="ECO:0000313" key="4">
    <source>
        <dbReference type="EMBL" id="PZR17400.1"/>
    </source>
</evidence>
<gene>
    <name evidence="4" type="ORF">DI536_03500</name>
</gene>
<name>A0A2W5TP98_9BACT</name>
<dbReference type="Pfam" id="PF07624">
    <property type="entry name" value="PSD2"/>
    <property type="match status" value="1"/>
</dbReference>
<dbReference type="Pfam" id="PF07631">
    <property type="entry name" value="PSD4"/>
    <property type="match status" value="1"/>
</dbReference>
<evidence type="ECO:0008006" key="6">
    <source>
        <dbReference type="Google" id="ProtNLM"/>
    </source>
</evidence>
<proteinExistence type="predicted"/>
<reference evidence="4 5" key="1">
    <citation type="submission" date="2017-08" db="EMBL/GenBank/DDBJ databases">
        <title>Infants hospitalized years apart are colonized by the same room-sourced microbial strains.</title>
        <authorList>
            <person name="Brooks B."/>
            <person name="Olm M.R."/>
            <person name="Firek B.A."/>
            <person name="Baker R."/>
            <person name="Thomas B.C."/>
            <person name="Morowitz M.J."/>
            <person name="Banfield J.F."/>
        </authorList>
    </citation>
    <scope>NUCLEOTIDE SEQUENCE [LARGE SCALE GENOMIC DNA]</scope>
    <source>
        <strain evidence="4">S2_003_000_R2_14</strain>
    </source>
</reference>
<comment type="caution">
    <text evidence="4">The sequence shown here is derived from an EMBL/GenBank/DDBJ whole genome shotgun (WGS) entry which is preliminary data.</text>
</comment>
<dbReference type="InterPro" id="IPR011478">
    <property type="entry name" value="DUF1585"/>
</dbReference>
<dbReference type="Proteomes" id="UP000249061">
    <property type="component" value="Unassembled WGS sequence"/>
</dbReference>
<protein>
    <recommendedName>
        <fullName evidence="6">DUF1588 domain-containing protein</fullName>
    </recommendedName>
</protein>
<evidence type="ECO:0000259" key="1">
    <source>
        <dbReference type="Pfam" id="PF07624"/>
    </source>
</evidence>
<organism evidence="4 5">
    <name type="scientific">Archangium gephyra</name>
    <dbReference type="NCBI Taxonomy" id="48"/>
    <lineage>
        <taxon>Bacteria</taxon>
        <taxon>Pseudomonadati</taxon>
        <taxon>Myxococcota</taxon>
        <taxon>Myxococcia</taxon>
        <taxon>Myxococcales</taxon>
        <taxon>Cystobacterineae</taxon>
        <taxon>Archangiaceae</taxon>
        <taxon>Archangium</taxon>
    </lineage>
</organism>
<accession>A0A2W5TP98</accession>
<dbReference type="AlphaFoldDB" id="A0A2W5TP98"/>
<feature type="domain" description="DUF1585" evidence="1">
    <location>
        <begin position="250"/>
        <end position="315"/>
    </location>
</feature>
<evidence type="ECO:0000259" key="3">
    <source>
        <dbReference type="Pfam" id="PF07631"/>
    </source>
</evidence>
<evidence type="ECO:0000259" key="2">
    <source>
        <dbReference type="Pfam" id="PF07627"/>
    </source>
</evidence>
<sequence length="323" mass="34853">MHGRHAARSELLAAANAGALQSLGEVKQHAARLLDGQSASARGRMHAFFNSYADLNNVVDADPSVGEAAGITTDALGQELAQEAFDYFETLFWDEGAGYRELMRSTQSFPSTERLRTILSGDAPRLGFLHRPAILTAMGARTSPILRGAHVRVKYLCVDMPPPPNALVDSVLESLGDIEDQSNRAKTEQLTSSAACSGCHQLINPLGYTFEGFDQLGRARTEEHVNGKTFALDTRVRQPRIDVDDADDFSVADSAELANAIADSVSGPACFVRRAFEFTHARAITDADQCALSEAEAALHSGSMRDAVMALISNDDIFWRAAP</sequence>
<dbReference type="InterPro" id="IPR013039">
    <property type="entry name" value="DUF1588"/>
</dbReference>
<feature type="domain" description="DUF1592" evidence="3">
    <location>
        <begin position="9"/>
        <end position="109"/>
    </location>
</feature>
<feature type="domain" description="DUF1588" evidence="2">
    <location>
        <begin position="125"/>
        <end position="223"/>
    </location>
</feature>
<dbReference type="Pfam" id="PF07627">
    <property type="entry name" value="PSCyt3"/>
    <property type="match status" value="1"/>
</dbReference>